<dbReference type="Proteomes" id="UP000734854">
    <property type="component" value="Unassembled WGS sequence"/>
</dbReference>
<proteinExistence type="predicted"/>
<evidence type="ECO:0000313" key="1">
    <source>
        <dbReference type="EMBL" id="KAG6490421.1"/>
    </source>
</evidence>
<organism evidence="2 3">
    <name type="scientific">Zingiber officinale</name>
    <name type="common">Ginger</name>
    <name type="synonym">Amomum zingiber</name>
    <dbReference type="NCBI Taxonomy" id="94328"/>
    <lineage>
        <taxon>Eukaryota</taxon>
        <taxon>Viridiplantae</taxon>
        <taxon>Streptophyta</taxon>
        <taxon>Embryophyta</taxon>
        <taxon>Tracheophyta</taxon>
        <taxon>Spermatophyta</taxon>
        <taxon>Magnoliopsida</taxon>
        <taxon>Liliopsida</taxon>
        <taxon>Zingiberales</taxon>
        <taxon>Zingiberaceae</taxon>
        <taxon>Zingiber</taxon>
    </lineage>
</organism>
<evidence type="ECO:0000313" key="3">
    <source>
        <dbReference type="Proteomes" id="UP000734854"/>
    </source>
</evidence>
<name>A0A8J5FPW2_ZINOF</name>
<gene>
    <name evidence="2" type="ORF">ZIOFF_048565</name>
    <name evidence="1" type="ORF">ZIOFF_051717</name>
</gene>
<accession>A0A8J5FPW2</accession>
<dbReference type="AlphaFoldDB" id="A0A8J5FPW2"/>
<evidence type="ECO:0000313" key="2">
    <source>
        <dbReference type="EMBL" id="KAG6493573.1"/>
    </source>
</evidence>
<dbReference type="EMBL" id="JACMSC010000013">
    <property type="protein sequence ID" value="KAG6493573.1"/>
    <property type="molecule type" value="Genomic_DNA"/>
</dbReference>
<comment type="caution">
    <text evidence="2">The sequence shown here is derived from an EMBL/GenBank/DDBJ whole genome shotgun (WGS) entry which is preliminary data.</text>
</comment>
<keyword evidence="3" id="KW-1185">Reference proteome</keyword>
<protein>
    <submittedName>
        <fullName evidence="2">Uncharacterized protein</fullName>
    </submittedName>
</protein>
<sequence length="116" mass="12997">MAQKEEEKEFSIVVKEATFSSTTESFPKSKDSIVEDTKYQEELEEAVDESAMPVEKIVVLAEEERQVDEIALAEVQVKVVLFPDADEMAKQLNESHGDRCCGGRDETLPAAEVLKF</sequence>
<dbReference type="EMBL" id="JACMSC010000014">
    <property type="protein sequence ID" value="KAG6490421.1"/>
    <property type="molecule type" value="Genomic_DNA"/>
</dbReference>
<reference evidence="2 3" key="1">
    <citation type="submission" date="2020-08" db="EMBL/GenBank/DDBJ databases">
        <title>Plant Genome Project.</title>
        <authorList>
            <person name="Zhang R.-G."/>
        </authorList>
    </citation>
    <scope>NUCLEOTIDE SEQUENCE [LARGE SCALE GENOMIC DNA]</scope>
    <source>
        <tissue evidence="2">Rhizome</tissue>
    </source>
</reference>